<organism evidence="3 4">
    <name type="scientific">Caerostris darwini</name>
    <dbReference type="NCBI Taxonomy" id="1538125"/>
    <lineage>
        <taxon>Eukaryota</taxon>
        <taxon>Metazoa</taxon>
        <taxon>Ecdysozoa</taxon>
        <taxon>Arthropoda</taxon>
        <taxon>Chelicerata</taxon>
        <taxon>Arachnida</taxon>
        <taxon>Araneae</taxon>
        <taxon>Araneomorphae</taxon>
        <taxon>Entelegynae</taxon>
        <taxon>Araneoidea</taxon>
        <taxon>Araneidae</taxon>
        <taxon>Caerostris</taxon>
    </lineage>
</organism>
<gene>
    <name evidence="3" type="primary">R1A1-elementORF2_476</name>
    <name evidence="3" type="ORF">CDAR_83501</name>
</gene>
<evidence type="ECO:0000313" key="3">
    <source>
        <dbReference type="EMBL" id="GIX83503.1"/>
    </source>
</evidence>
<keyword evidence="4" id="KW-1185">Reference proteome</keyword>
<dbReference type="PANTHER" id="PTHR10642:SF25">
    <property type="entry name" value="RNASE H TYPE-1 DOMAIN-CONTAINING PROTEIN"/>
    <property type="match status" value="1"/>
</dbReference>
<evidence type="ECO:0000259" key="2">
    <source>
        <dbReference type="PROSITE" id="PS50879"/>
    </source>
</evidence>
<accession>A0AAV4NFR3</accession>
<evidence type="ECO:0000313" key="4">
    <source>
        <dbReference type="Proteomes" id="UP001054837"/>
    </source>
</evidence>
<feature type="domain" description="RNase H type-1" evidence="2">
    <location>
        <begin position="24"/>
        <end position="153"/>
    </location>
</feature>
<proteinExistence type="inferred from homology"/>
<dbReference type="GO" id="GO:0004523">
    <property type="term" value="F:RNA-DNA hybrid ribonuclease activity"/>
    <property type="evidence" value="ECO:0007669"/>
    <property type="project" value="InterPro"/>
</dbReference>
<dbReference type="Pfam" id="PF00075">
    <property type="entry name" value="RNase_H"/>
    <property type="match status" value="1"/>
</dbReference>
<dbReference type="PROSITE" id="PS50879">
    <property type="entry name" value="RNASE_H_1"/>
    <property type="match status" value="1"/>
</dbReference>
<dbReference type="InterPro" id="IPR036397">
    <property type="entry name" value="RNaseH_sf"/>
</dbReference>
<dbReference type="GO" id="GO:0043137">
    <property type="term" value="P:DNA replication, removal of RNA primer"/>
    <property type="evidence" value="ECO:0007669"/>
    <property type="project" value="TreeGrafter"/>
</dbReference>
<reference evidence="3 4" key="1">
    <citation type="submission" date="2021-06" db="EMBL/GenBank/DDBJ databases">
        <title>Caerostris darwini draft genome.</title>
        <authorList>
            <person name="Kono N."/>
            <person name="Arakawa K."/>
        </authorList>
    </citation>
    <scope>NUCLEOTIDE SEQUENCE [LARGE SCALE GENOMIC DNA]</scope>
</reference>
<dbReference type="EMBL" id="BPLQ01001630">
    <property type="protein sequence ID" value="GIX83503.1"/>
    <property type="molecule type" value="Genomic_DNA"/>
</dbReference>
<comment type="similarity">
    <text evidence="1">Belongs to the RNase H family.</text>
</comment>
<dbReference type="AlphaFoldDB" id="A0AAV4NFR3"/>
<dbReference type="InterPro" id="IPR012337">
    <property type="entry name" value="RNaseH-like_sf"/>
</dbReference>
<evidence type="ECO:0000256" key="1">
    <source>
        <dbReference type="ARBA" id="ARBA00005300"/>
    </source>
</evidence>
<dbReference type="SUPFAM" id="SSF53098">
    <property type="entry name" value="Ribonuclease H-like"/>
    <property type="match status" value="1"/>
</dbReference>
<sequence length="179" mass="20356">MKVYHLKSLKKDIHLHLRHSFNQDSSGIQIFTDESKLDQRIGSAFAVYQEGEEVSHFSFRLNDEATVYLAELNAIELAVDYSLEHNFAKVDIITDSRSVLQALSNPSSSCPLIWRLKNKLKNGNTDISLKWTRAHVGTLGNESADKHAKQATTKEEIDIFFKIPISFVKTLIHQEIKSD</sequence>
<comment type="caution">
    <text evidence="3">The sequence shown here is derived from an EMBL/GenBank/DDBJ whole genome shotgun (WGS) entry which is preliminary data.</text>
</comment>
<dbReference type="InterPro" id="IPR050092">
    <property type="entry name" value="RNase_H"/>
</dbReference>
<dbReference type="Gene3D" id="3.30.420.10">
    <property type="entry name" value="Ribonuclease H-like superfamily/Ribonuclease H"/>
    <property type="match status" value="1"/>
</dbReference>
<dbReference type="Proteomes" id="UP001054837">
    <property type="component" value="Unassembled WGS sequence"/>
</dbReference>
<dbReference type="PANTHER" id="PTHR10642">
    <property type="entry name" value="RIBONUCLEASE H1"/>
    <property type="match status" value="1"/>
</dbReference>
<dbReference type="GO" id="GO:0003676">
    <property type="term" value="F:nucleic acid binding"/>
    <property type="evidence" value="ECO:0007669"/>
    <property type="project" value="InterPro"/>
</dbReference>
<dbReference type="CDD" id="cd09276">
    <property type="entry name" value="Rnase_HI_RT_non_LTR"/>
    <property type="match status" value="1"/>
</dbReference>
<protein>
    <recommendedName>
        <fullName evidence="2">RNase H type-1 domain-containing protein</fullName>
    </recommendedName>
</protein>
<dbReference type="InterPro" id="IPR002156">
    <property type="entry name" value="RNaseH_domain"/>
</dbReference>
<name>A0AAV4NFR3_9ARAC</name>